<name>A0A4C1YE70_EUMVA</name>
<evidence type="ECO:0000313" key="2">
    <source>
        <dbReference type="EMBL" id="GBP73152.1"/>
    </source>
</evidence>
<dbReference type="EMBL" id="BGZK01001163">
    <property type="protein sequence ID" value="GBP73152.1"/>
    <property type="molecule type" value="Genomic_DNA"/>
</dbReference>
<dbReference type="Proteomes" id="UP000299102">
    <property type="component" value="Unassembled WGS sequence"/>
</dbReference>
<comment type="caution">
    <text evidence="2">The sequence shown here is derived from an EMBL/GenBank/DDBJ whole genome shotgun (WGS) entry which is preliminary data.</text>
</comment>
<accession>A0A4C1YE70</accession>
<evidence type="ECO:0000313" key="3">
    <source>
        <dbReference type="Proteomes" id="UP000299102"/>
    </source>
</evidence>
<feature type="region of interest" description="Disordered" evidence="1">
    <location>
        <begin position="1"/>
        <end position="22"/>
    </location>
</feature>
<evidence type="ECO:0000256" key="1">
    <source>
        <dbReference type="SAM" id="MobiDB-lite"/>
    </source>
</evidence>
<sequence length="123" mass="13831">MAHSRSIQVGEPSESRCSQQPTDTCNFRKVTSALPAFWLTFLRSQDSERALLDRTRLRPIARELLKLFSGILRALVGGEIVLARSASPNCWGKLAPLCGEKARKEARPSRARTLHRLPFLVNF</sequence>
<keyword evidence="3" id="KW-1185">Reference proteome</keyword>
<dbReference type="AlphaFoldDB" id="A0A4C1YE70"/>
<proteinExistence type="predicted"/>
<protein>
    <submittedName>
        <fullName evidence="2">Uncharacterized protein</fullName>
    </submittedName>
</protein>
<gene>
    <name evidence="2" type="ORF">EVAR_52579_1</name>
</gene>
<organism evidence="2 3">
    <name type="scientific">Eumeta variegata</name>
    <name type="common">Bagworm moth</name>
    <name type="synonym">Eumeta japonica</name>
    <dbReference type="NCBI Taxonomy" id="151549"/>
    <lineage>
        <taxon>Eukaryota</taxon>
        <taxon>Metazoa</taxon>
        <taxon>Ecdysozoa</taxon>
        <taxon>Arthropoda</taxon>
        <taxon>Hexapoda</taxon>
        <taxon>Insecta</taxon>
        <taxon>Pterygota</taxon>
        <taxon>Neoptera</taxon>
        <taxon>Endopterygota</taxon>
        <taxon>Lepidoptera</taxon>
        <taxon>Glossata</taxon>
        <taxon>Ditrysia</taxon>
        <taxon>Tineoidea</taxon>
        <taxon>Psychidae</taxon>
        <taxon>Oiketicinae</taxon>
        <taxon>Eumeta</taxon>
    </lineage>
</organism>
<reference evidence="2 3" key="1">
    <citation type="journal article" date="2019" name="Commun. Biol.">
        <title>The bagworm genome reveals a unique fibroin gene that provides high tensile strength.</title>
        <authorList>
            <person name="Kono N."/>
            <person name="Nakamura H."/>
            <person name="Ohtoshi R."/>
            <person name="Tomita M."/>
            <person name="Numata K."/>
            <person name="Arakawa K."/>
        </authorList>
    </citation>
    <scope>NUCLEOTIDE SEQUENCE [LARGE SCALE GENOMIC DNA]</scope>
</reference>